<dbReference type="PANTHER" id="PTHR21240:SF31">
    <property type="entry name" value="AMIDOHYDROLASE FAMILY PROTEIN (AFU_ORTHOLOGUE AFUA_7G05840)"/>
    <property type="match status" value="1"/>
</dbReference>
<feature type="domain" description="Amidohydrolase-related" evidence="4">
    <location>
        <begin position="234"/>
        <end position="499"/>
    </location>
</feature>
<proteinExistence type="inferred from homology"/>
<reference evidence="5" key="1">
    <citation type="submission" date="2021-07" db="EMBL/GenBank/DDBJ databases">
        <authorList>
            <person name="Branca A.L. A."/>
        </authorList>
    </citation>
    <scope>NUCLEOTIDE SEQUENCE</scope>
</reference>
<keyword evidence="1 3" id="KW-0210">Decarboxylase</keyword>
<protein>
    <recommendedName>
        <fullName evidence="4">Amidohydrolase-related domain-containing protein</fullName>
    </recommendedName>
</protein>
<dbReference type="InterPro" id="IPR006680">
    <property type="entry name" value="Amidohydro-rel"/>
</dbReference>
<dbReference type="EMBL" id="CAJVNV010000054">
    <property type="protein sequence ID" value="CAG7999426.1"/>
    <property type="molecule type" value="Genomic_DNA"/>
</dbReference>
<dbReference type="InterPro" id="IPR046670">
    <property type="entry name" value="DUF6540"/>
</dbReference>
<dbReference type="Pfam" id="PF20174">
    <property type="entry name" value="DUF6540"/>
    <property type="match status" value="1"/>
</dbReference>
<evidence type="ECO:0000256" key="3">
    <source>
        <dbReference type="RuleBase" id="RU366045"/>
    </source>
</evidence>
<keyword evidence="2 3" id="KW-0456">Lyase</keyword>
<dbReference type="Pfam" id="PF04909">
    <property type="entry name" value="Amidohydro_2"/>
    <property type="match status" value="1"/>
</dbReference>
<gene>
    <name evidence="5" type="ORF">PNAL_LOCUS1838</name>
</gene>
<dbReference type="Gene3D" id="3.20.20.140">
    <property type="entry name" value="Metal-dependent hydrolases"/>
    <property type="match status" value="1"/>
</dbReference>
<evidence type="ECO:0000313" key="6">
    <source>
        <dbReference type="Proteomes" id="UP001153461"/>
    </source>
</evidence>
<sequence length="507" mass="57242">MATRTIYLISAHNTSFQRAHFSIFVPSATNPDRGTKIHAVGAPMAGYVLEFKRNYNPSLEPHDQTFPIGQIHSPDIVDSPDAAPFIDSTPRGKIELAATQVPTPGINQNFMAPVNDVVFLITNKRCQEWTMEYVRHLVARGLIDDEAIEIFQSKRDPPTHGIGLRSTTKMLGKIALEEAFALPRFREKTKWWAGMFATDTEKHTAEINDVGPIRLDFAERHGVGLQILSYTAPGVQDIWDAKDAQALAVEINDYIAEKVKAHPDRFAAFATLSMHDPQEAATELRRCVTQHGFLGALVNDTQRAGADGDDMIFYDNEKWDVFWATCTELDVPLYLHPRNPTGTIYDKLWADRKWLIGPPLSFAQGVSLHVLGMVTNGVFDRNPKLQVILGHLGEHIPFDMWRINHWFEDRKKMLGLGETCKRTIREYFAENLWITTSGHFSTTTLNFCMAEVGADRILFSIDYPFETFADACDWFDSAEMSNTDRLKIGRENAKKLFKLGAYKDSTA</sequence>
<name>A0A9W4MQ26_PENNA</name>
<dbReference type="GO" id="GO:0005829">
    <property type="term" value="C:cytosol"/>
    <property type="evidence" value="ECO:0007669"/>
    <property type="project" value="TreeGrafter"/>
</dbReference>
<evidence type="ECO:0000259" key="4">
    <source>
        <dbReference type="Pfam" id="PF04909"/>
    </source>
</evidence>
<dbReference type="Proteomes" id="UP001153461">
    <property type="component" value="Unassembled WGS sequence"/>
</dbReference>
<dbReference type="OrthoDB" id="432010at2759"/>
<evidence type="ECO:0000256" key="1">
    <source>
        <dbReference type="ARBA" id="ARBA00022793"/>
    </source>
</evidence>
<dbReference type="GO" id="GO:0016787">
    <property type="term" value="F:hydrolase activity"/>
    <property type="evidence" value="ECO:0007669"/>
    <property type="project" value="InterPro"/>
</dbReference>
<dbReference type="FunFam" id="3.20.20.140:FF:000043">
    <property type="entry name" value="Amidohydrolase family protein"/>
    <property type="match status" value="1"/>
</dbReference>
<dbReference type="PANTHER" id="PTHR21240">
    <property type="entry name" value="2-AMINO-3-CARBOXYLMUCONATE-6-SEMIALDEHYDE DECARBOXYLASE"/>
    <property type="match status" value="1"/>
</dbReference>
<accession>A0A9W4MQ26</accession>
<dbReference type="GO" id="GO:0019748">
    <property type="term" value="P:secondary metabolic process"/>
    <property type="evidence" value="ECO:0007669"/>
    <property type="project" value="TreeGrafter"/>
</dbReference>
<dbReference type="InterPro" id="IPR032466">
    <property type="entry name" value="Metal_Hydrolase"/>
</dbReference>
<dbReference type="InterPro" id="IPR032465">
    <property type="entry name" value="ACMSD"/>
</dbReference>
<dbReference type="GO" id="GO:0016831">
    <property type="term" value="F:carboxy-lyase activity"/>
    <property type="evidence" value="ECO:0007669"/>
    <property type="project" value="UniProtKB-KW"/>
</dbReference>
<comment type="caution">
    <text evidence="5">The sequence shown here is derived from an EMBL/GenBank/DDBJ whole genome shotgun (WGS) entry which is preliminary data.</text>
</comment>
<organism evidence="5 6">
    <name type="scientific">Penicillium nalgiovense</name>
    <dbReference type="NCBI Taxonomy" id="60175"/>
    <lineage>
        <taxon>Eukaryota</taxon>
        <taxon>Fungi</taxon>
        <taxon>Dikarya</taxon>
        <taxon>Ascomycota</taxon>
        <taxon>Pezizomycotina</taxon>
        <taxon>Eurotiomycetes</taxon>
        <taxon>Eurotiomycetidae</taxon>
        <taxon>Eurotiales</taxon>
        <taxon>Aspergillaceae</taxon>
        <taxon>Penicillium</taxon>
    </lineage>
</organism>
<evidence type="ECO:0000256" key="2">
    <source>
        <dbReference type="ARBA" id="ARBA00023239"/>
    </source>
</evidence>
<dbReference type="AlphaFoldDB" id="A0A9W4MQ26"/>
<dbReference type="SUPFAM" id="SSF51556">
    <property type="entry name" value="Metallo-dependent hydrolases"/>
    <property type="match status" value="1"/>
</dbReference>
<comment type="similarity">
    <text evidence="3">Belongs to the metallo-dependent hydrolases superfamily.</text>
</comment>
<evidence type="ECO:0000313" key="5">
    <source>
        <dbReference type="EMBL" id="CAG7999426.1"/>
    </source>
</evidence>